<name>A0AAW2H9Y9_9NEOP</name>
<evidence type="ECO:0000313" key="2">
    <source>
        <dbReference type="EMBL" id="KAL0266565.1"/>
    </source>
</evidence>
<dbReference type="Gene3D" id="1.20.1280.50">
    <property type="match status" value="1"/>
</dbReference>
<dbReference type="InterPro" id="IPR036047">
    <property type="entry name" value="F-box-like_dom_sf"/>
</dbReference>
<reference evidence="2" key="1">
    <citation type="journal article" date="2024" name="Gigascience">
        <title>Chromosome-level genome of the poultry shaft louse Menopon gallinae provides insight into the host-switching and adaptive evolution of parasitic lice.</title>
        <authorList>
            <person name="Xu Y."/>
            <person name="Ma L."/>
            <person name="Liu S."/>
            <person name="Liang Y."/>
            <person name="Liu Q."/>
            <person name="He Z."/>
            <person name="Tian L."/>
            <person name="Duan Y."/>
            <person name="Cai W."/>
            <person name="Li H."/>
            <person name="Song F."/>
        </authorList>
    </citation>
    <scope>NUCLEOTIDE SEQUENCE</scope>
    <source>
        <strain evidence="2">Cailab_2023a</strain>
    </source>
</reference>
<sequence>MDSNLPAEVILKILSYADGETLRNCERASPLLLSLVELLTERNIWEDCCSREIPGEISFEIISKLYPHDENLANRKNWRLIYDRWYFHNMVLSSKEWEVTVKNISKTYNKIKGVITHGTLILVLLQYDKNFCHYNKIYTINDKNELIDKSSRFIGSSLYISPLNSLHDNDNNKNGDDDSLILLHCKECKLIGIPTYNVREQYPKIKFKEYNPLFMSVKHSNGNKVYFDSDLKLYSISSCRQIKKKNFENLQPFIHISSDSNYKYFICQDVACKICTLDEIRILRSTVTCYRSFGNLILLGTTTGMLYYYNCKNKFDVSNFKLENYSLCLNVSSDPLVMIDVMVSEKEFEIICCDSKNIYRIGLVMKLWDF</sequence>
<organism evidence="2">
    <name type="scientific">Menopon gallinae</name>
    <name type="common">poultry shaft louse</name>
    <dbReference type="NCBI Taxonomy" id="328185"/>
    <lineage>
        <taxon>Eukaryota</taxon>
        <taxon>Metazoa</taxon>
        <taxon>Ecdysozoa</taxon>
        <taxon>Arthropoda</taxon>
        <taxon>Hexapoda</taxon>
        <taxon>Insecta</taxon>
        <taxon>Pterygota</taxon>
        <taxon>Neoptera</taxon>
        <taxon>Paraneoptera</taxon>
        <taxon>Psocodea</taxon>
        <taxon>Troctomorpha</taxon>
        <taxon>Phthiraptera</taxon>
        <taxon>Amblycera</taxon>
        <taxon>Menoponidae</taxon>
        <taxon>Menopon</taxon>
    </lineage>
</organism>
<dbReference type="EMBL" id="JARGDH010000005">
    <property type="protein sequence ID" value="KAL0266565.1"/>
    <property type="molecule type" value="Genomic_DNA"/>
</dbReference>
<comment type="caution">
    <text evidence="2">The sequence shown here is derived from an EMBL/GenBank/DDBJ whole genome shotgun (WGS) entry which is preliminary data.</text>
</comment>
<proteinExistence type="predicted"/>
<accession>A0AAW2H9Y9</accession>
<protein>
    <recommendedName>
        <fullName evidence="1">F-box domain-containing protein</fullName>
    </recommendedName>
</protein>
<dbReference type="SUPFAM" id="SSF81383">
    <property type="entry name" value="F-box domain"/>
    <property type="match status" value="1"/>
</dbReference>
<dbReference type="AlphaFoldDB" id="A0AAW2H9Y9"/>
<evidence type="ECO:0000259" key="1">
    <source>
        <dbReference type="PROSITE" id="PS50181"/>
    </source>
</evidence>
<dbReference type="PROSITE" id="PS50181">
    <property type="entry name" value="FBOX"/>
    <property type="match status" value="1"/>
</dbReference>
<feature type="domain" description="F-box" evidence="1">
    <location>
        <begin position="1"/>
        <end position="48"/>
    </location>
</feature>
<dbReference type="InterPro" id="IPR001810">
    <property type="entry name" value="F-box_dom"/>
</dbReference>
<gene>
    <name evidence="2" type="ORF">PYX00_009077</name>
</gene>